<dbReference type="PANTHER" id="PTHR36108:SF13">
    <property type="entry name" value="COLOSSIN-B-RELATED"/>
    <property type="match status" value="1"/>
</dbReference>
<name>A0ABR7K6I2_9FIRM</name>
<keyword evidence="6" id="KW-0572">Peptidoglycan-anchor</keyword>
<dbReference type="SUPFAM" id="SSF49478">
    <property type="entry name" value="Cna protein B-type domain"/>
    <property type="match status" value="3"/>
</dbReference>
<evidence type="ECO:0000313" key="11">
    <source>
        <dbReference type="Proteomes" id="UP000611796"/>
    </source>
</evidence>
<evidence type="ECO:0000259" key="9">
    <source>
        <dbReference type="Pfam" id="PF17802"/>
    </source>
</evidence>
<feature type="domain" description="SpaA-like prealbumin fold" evidence="9">
    <location>
        <begin position="630"/>
        <end position="717"/>
    </location>
</feature>
<dbReference type="SUPFAM" id="SSF49401">
    <property type="entry name" value="Bacterial adhesins"/>
    <property type="match status" value="2"/>
</dbReference>
<reference evidence="10 11" key="1">
    <citation type="submission" date="2020-08" db="EMBL/GenBank/DDBJ databases">
        <authorList>
            <person name="Liu C."/>
            <person name="Sun Q."/>
        </authorList>
    </citation>
    <scope>NUCLEOTIDE SEQUENCE [LARGE SCALE GENOMIC DNA]</scope>
    <source>
        <strain evidence="10 11">NSJ-45</strain>
    </source>
</reference>
<feature type="domain" description="SpaA-like prealbumin fold" evidence="9">
    <location>
        <begin position="446"/>
        <end position="537"/>
    </location>
</feature>
<evidence type="ECO:0000256" key="6">
    <source>
        <dbReference type="ARBA" id="ARBA00023088"/>
    </source>
</evidence>
<keyword evidence="11" id="KW-1185">Reference proteome</keyword>
<dbReference type="Gene3D" id="2.60.40.740">
    <property type="match status" value="1"/>
</dbReference>
<evidence type="ECO:0000256" key="5">
    <source>
        <dbReference type="ARBA" id="ARBA00022729"/>
    </source>
</evidence>
<keyword evidence="5" id="KW-0732">Signal</keyword>
<evidence type="ECO:0000256" key="2">
    <source>
        <dbReference type="ARBA" id="ARBA00007257"/>
    </source>
</evidence>
<keyword evidence="8" id="KW-0812">Transmembrane</keyword>
<gene>
    <name evidence="10" type="ORF">H8891_12970</name>
</gene>
<dbReference type="InterPro" id="IPR013783">
    <property type="entry name" value="Ig-like_fold"/>
</dbReference>
<evidence type="ECO:0000256" key="1">
    <source>
        <dbReference type="ARBA" id="ARBA00004191"/>
    </source>
</evidence>
<keyword evidence="3" id="KW-0134">Cell wall</keyword>
<dbReference type="PANTHER" id="PTHR36108">
    <property type="entry name" value="COLOSSIN-B-RELATED"/>
    <property type="match status" value="1"/>
</dbReference>
<dbReference type="Gene3D" id="2.60.40.1280">
    <property type="match status" value="1"/>
</dbReference>
<keyword evidence="8" id="KW-1133">Transmembrane helix</keyword>
<feature type="transmembrane region" description="Helical" evidence="8">
    <location>
        <begin position="900"/>
        <end position="919"/>
    </location>
</feature>
<sequence length="924" mass="102185">MRQGKNKVILSLVFVFSMILNLISSGIMVYAEDVSNSPSVEITSATFDDYTVREGMIKTFRIDYKIKDPSKITPGDSITITLPKIFRDVNPVCSDKHFSGQEYNPNTGVLKLIFNDNIKNALEGYLSVTMVGDKNIKDGEYPIVINTNGDTETVTLTGEGREESTGGGSNPLMYKGSYLPLDSKGEGLITDINKPVRYYVEINRDQNGQMGDAYFEDQIPEGMVLDKNSISIIQHDYESGVDRDVTNELLKSGKLTAEKDSLKIDLGDIYNDSYSVNYNTLILPNPPKDIRYVNKAKLTYNGKNNDSSATVKLAAGAGAINVYKTVNKTNITNDEKDQNIEYKIAFDSAGHFLKNTMHVKDKLDSRLTDIKIDQTGQFTVTYNDQTKELNAVNDKSDINPGDDAYITIQANMKEVGTGEAVSNTAYVNGNPTDEVVTIKSPKVEIIKIEKGDKTQKMLSGAVYSLTDSNGNLVKDIYGQTVKDITTSSNSPVELELPYGNYKLVEKVAPKGYKLDSTTIAFKVTENSKIVKVVAEDELMAMPGKVVINKTNEDGKVLEGATFNLVQNGKVVDTKTTNSQGIVIFDNVKQGDYQVVEVKAPEGYNLAKNQNIVVEAEKTNTVKVVDTKIKGSIEITKVDSKDAKKVLAGTEFTIFDSNKKEVAKAVTGKDGKVVFKNLAYGNYYYQETKAPEGYTIDNKMYPFEIVKNNQVIEKSSANDKIVGSIEITKVDSKDAKKVLEGTEFTIFDSTKKEVTKAVTGKDGKVVFNNLAYGNYYYQETKAPEGYAIDNKMYPFEIAKNNQVIEKTAANEEIYKSTDENEKPKLDKLTYPSEPDKVEKPSQDDPKDPGELDNTEKPDKDDSKVLSKPEKIENTNQNASSDKINSDETNNSKNPKTSDSSMLPYIGLFAASSIGLAVNTIRRKRK</sequence>
<comment type="subcellular location">
    <subcellularLocation>
        <location evidence="1">Secreted</location>
        <location evidence="1">Cell wall</location>
    </subcellularLocation>
</comment>
<dbReference type="InterPro" id="IPR008966">
    <property type="entry name" value="Adhesion_dom_sf"/>
</dbReference>
<evidence type="ECO:0000256" key="4">
    <source>
        <dbReference type="ARBA" id="ARBA00022525"/>
    </source>
</evidence>
<evidence type="ECO:0000256" key="8">
    <source>
        <dbReference type="SAM" id="Phobius"/>
    </source>
</evidence>
<proteinExistence type="inferred from homology"/>
<evidence type="ECO:0000256" key="7">
    <source>
        <dbReference type="SAM" id="MobiDB-lite"/>
    </source>
</evidence>
<organism evidence="10 11">
    <name type="scientific">Paeniclostridium hominis</name>
    <dbReference type="NCBI Taxonomy" id="2764329"/>
    <lineage>
        <taxon>Bacteria</taxon>
        <taxon>Bacillati</taxon>
        <taxon>Bacillota</taxon>
        <taxon>Clostridia</taxon>
        <taxon>Peptostreptococcales</taxon>
        <taxon>Peptostreptococcaceae</taxon>
        <taxon>Paeniclostridium</taxon>
    </lineage>
</organism>
<accession>A0ABR7K6I2</accession>
<comment type="caution">
    <text evidence="10">The sequence shown here is derived from an EMBL/GenBank/DDBJ whole genome shotgun (WGS) entry which is preliminary data.</text>
</comment>
<comment type="similarity">
    <text evidence="2">Belongs to the serine-aspartate repeat-containing protein (SDr) family.</text>
</comment>
<dbReference type="RefSeq" id="WP_187006750.1">
    <property type="nucleotide sequence ID" value="NZ_JACRWD010000007.1"/>
</dbReference>
<feature type="compositionally biased region" description="Polar residues" evidence="7">
    <location>
        <begin position="872"/>
        <end position="899"/>
    </location>
</feature>
<keyword evidence="8" id="KW-0472">Membrane</keyword>
<dbReference type="Gene3D" id="2.60.40.10">
    <property type="entry name" value="Immunoglobulins"/>
    <property type="match status" value="4"/>
</dbReference>
<dbReference type="EMBL" id="JACRWD010000007">
    <property type="protein sequence ID" value="MBC6004702.1"/>
    <property type="molecule type" value="Genomic_DNA"/>
</dbReference>
<feature type="domain" description="SpaA-like prealbumin fold" evidence="9">
    <location>
        <begin position="722"/>
        <end position="810"/>
    </location>
</feature>
<feature type="domain" description="SpaA-like prealbumin fold" evidence="9">
    <location>
        <begin position="543"/>
        <end position="626"/>
    </location>
</feature>
<keyword evidence="4" id="KW-0964">Secreted</keyword>
<feature type="region of interest" description="Disordered" evidence="7">
    <location>
        <begin position="813"/>
        <end position="900"/>
    </location>
</feature>
<dbReference type="InterPro" id="IPR011252">
    <property type="entry name" value="Fibrogen-bd_dom1"/>
</dbReference>
<feature type="compositionally biased region" description="Basic and acidic residues" evidence="7">
    <location>
        <begin position="813"/>
        <end position="871"/>
    </location>
</feature>
<evidence type="ECO:0000313" key="10">
    <source>
        <dbReference type="EMBL" id="MBC6004702.1"/>
    </source>
</evidence>
<dbReference type="InterPro" id="IPR041033">
    <property type="entry name" value="SpaA_PFL_dom_1"/>
</dbReference>
<protein>
    <recommendedName>
        <fullName evidence="9">SpaA-like prealbumin fold domain-containing protein</fullName>
    </recommendedName>
</protein>
<evidence type="ECO:0000256" key="3">
    <source>
        <dbReference type="ARBA" id="ARBA00022512"/>
    </source>
</evidence>
<dbReference type="Pfam" id="PF17802">
    <property type="entry name" value="SpaA"/>
    <property type="match status" value="4"/>
</dbReference>
<dbReference type="Proteomes" id="UP000611796">
    <property type="component" value="Unassembled WGS sequence"/>
</dbReference>